<protein>
    <submittedName>
        <fullName evidence="1">Uncharacterized protein</fullName>
    </submittedName>
</protein>
<organism evidence="1">
    <name type="scientific">Anguilla anguilla</name>
    <name type="common">European freshwater eel</name>
    <name type="synonym">Muraena anguilla</name>
    <dbReference type="NCBI Taxonomy" id="7936"/>
    <lineage>
        <taxon>Eukaryota</taxon>
        <taxon>Metazoa</taxon>
        <taxon>Chordata</taxon>
        <taxon>Craniata</taxon>
        <taxon>Vertebrata</taxon>
        <taxon>Euteleostomi</taxon>
        <taxon>Actinopterygii</taxon>
        <taxon>Neopterygii</taxon>
        <taxon>Teleostei</taxon>
        <taxon>Anguilliformes</taxon>
        <taxon>Anguillidae</taxon>
        <taxon>Anguilla</taxon>
    </lineage>
</organism>
<sequence>MACYHFFFSGKFWSDYFHCSCHCDYLISHIVLAYHEFLLFYSFGLARRNIAMVQPDLCDQHQIQSSQYP</sequence>
<reference evidence="1" key="2">
    <citation type="journal article" date="2015" name="Fish Shellfish Immunol.">
        <title>Early steps in the European eel (Anguilla anguilla)-Vibrio vulnificus interaction in the gills: Role of the RtxA13 toxin.</title>
        <authorList>
            <person name="Callol A."/>
            <person name="Pajuelo D."/>
            <person name="Ebbesson L."/>
            <person name="Teles M."/>
            <person name="MacKenzie S."/>
            <person name="Amaro C."/>
        </authorList>
    </citation>
    <scope>NUCLEOTIDE SEQUENCE</scope>
</reference>
<dbReference type="EMBL" id="GBXM01003737">
    <property type="protein sequence ID" value="JAI04841.1"/>
    <property type="molecule type" value="Transcribed_RNA"/>
</dbReference>
<accession>A0A0E9XSM3</accession>
<name>A0A0E9XSM3_ANGAN</name>
<proteinExistence type="predicted"/>
<evidence type="ECO:0000313" key="1">
    <source>
        <dbReference type="EMBL" id="JAI04841.1"/>
    </source>
</evidence>
<dbReference type="AlphaFoldDB" id="A0A0E9XSM3"/>
<reference evidence="1" key="1">
    <citation type="submission" date="2014-11" db="EMBL/GenBank/DDBJ databases">
        <authorList>
            <person name="Amaro Gonzalez C."/>
        </authorList>
    </citation>
    <scope>NUCLEOTIDE SEQUENCE</scope>
</reference>